<proteinExistence type="predicted"/>
<dbReference type="InterPro" id="IPR051448">
    <property type="entry name" value="CdaR-like_regulators"/>
</dbReference>
<dbReference type="Proteomes" id="UP001304769">
    <property type="component" value="Unassembled WGS sequence"/>
</dbReference>
<gene>
    <name evidence="3" type="ORF">SPF06_21175</name>
</gene>
<dbReference type="PANTHER" id="PTHR33744">
    <property type="entry name" value="CARBOHYDRATE DIACID REGULATOR"/>
    <property type="match status" value="1"/>
</dbReference>
<feature type="domain" description="Purine catabolism PurC-like" evidence="1">
    <location>
        <begin position="28"/>
        <end position="129"/>
    </location>
</feature>
<dbReference type="Pfam" id="PF07905">
    <property type="entry name" value="PucR"/>
    <property type="match status" value="1"/>
</dbReference>
<name>A0ABU5TCR6_9MICC</name>
<dbReference type="InterPro" id="IPR012914">
    <property type="entry name" value="PucR_dom"/>
</dbReference>
<evidence type="ECO:0000313" key="3">
    <source>
        <dbReference type="EMBL" id="MEA5457241.1"/>
    </source>
</evidence>
<dbReference type="InterPro" id="IPR025736">
    <property type="entry name" value="PucR_C-HTH_dom"/>
</dbReference>
<dbReference type="RefSeq" id="WP_323281158.1">
    <property type="nucleotide sequence ID" value="NZ_JAYGGQ010000024.1"/>
</dbReference>
<sequence>MWPSDPDGLPAAEGISLSSFLARLPAGVRVLHDAGDSPLRWVDPNEVADPTPYLVEHEMLLTSGMPFRADDGVDFDVFVRRLVAGRASGLGCGLEPHFHAVPEALVEACRKYGLTLWEIPPGIPFAALGMTFARLLEFQNAIMLRDVAEASRQLLRAILGTRPEQDLMDCLARLSGARFELYGPRGQLRFSAAGRSAVGPADVELVGGLVRKTLEGSGSRVERLAAHGAVMASFPLRSQVPGRHENRRREATLGALVATHSQELSAVEHTIASTAVGLLEVLARERTAGSVSPGQLATAVLLGIDLDGNAAMAERLLAESVGGSRRAPVRVVVGTALPGVSHSFASSNSEVVQWSRLWETGLVLKDAGRLYAITRLQPTDAVLSAAVNAGYAVAVSGPSGAKAFGAASADLGRLREHAEAYVARAKEGRKAVRVEDSAPTLLGLLSPEAGAMLAHEIFSPLAQLGSERESLLLRVLAAWLDANGSWDTASSALGLHRNSVRRHIATLADLLGRDLRDAGVRAELWTALRFLPQGRRP</sequence>
<feature type="domain" description="PucR C-terminal helix-turn-helix" evidence="2">
    <location>
        <begin position="472"/>
        <end position="529"/>
    </location>
</feature>
<dbReference type="Pfam" id="PF13556">
    <property type="entry name" value="HTH_30"/>
    <property type="match status" value="1"/>
</dbReference>
<evidence type="ECO:0000259" key="1">
    <source>
        <dbReference type="Pfam" id="PF07905"/>
    </source>
</evidence>
<dbReference type="PANTHER" id="PTHR33744:SF1">
    <property type="entry name" value="DNA-BINDING TRANSCRIPTIONAL ACTIVATOR ADER"/>
    <property type="match status" value="1"/>
</dbReference>
<dbReference type="Gene3D" id="1.10.10.2840">
    <property type="entry name" value="PucR C-terminal helix-turn-helix domain"/>
    <property type="match status" value="1"/>
</dbReference>
<dbReference type="EMBL" id="JAYGGQ010000024">
    <property type="protein sequence ID" value="MEA5457241.1"/>
    <property type="molecule type" value="Genomic_DNA"/>
</dbReference>
<reference evidence="3 4" key="1">
    <citation type="submission" date="2023-12" db="EMBL/GenBank/DDBJ databases">
        <title>Sinomonas terricola sp. nov, isolated from litchi orchard soil in Guangdong, PR China.</title>
        <authorList>
            <person name="Jiaxin W."/>
            <person name="Yang Z."/>
            <person name="Honghui Z."/>
        </authorList>
    </citation>
    <scope>NUCLEOTIDE SEQUENCE [LARGE SCALE GENOMIC DNA]</scope>
    <source>
        <strain evidence="3 4">JGH33</strain>
    </source>
</reference>
<protein>
    <submittedName>
        <fullName evidence="3">PucR family transcriptional regulator</fullName>
    </submittedName>
</protein>
<dbReference type="InterPro" id="IPR042070">
    <property type="entry name" value="PucR_C-HTH_sf"/>
</dbReference>
<comment type="caution">
    <text evidence="3">The sequence shown here is derived from an EMBL/GenBank/DDBJ whole genome shotgun (WGS) entry which is preliminary data.</text>
</comment>
<organism evidence="3 4">
    <name type="scientific">Sinomonas terricola</name>
    <dbReference type="NCBI Taxonomy" id="3110330"/>
    <lineage>
        <taxon>Bacteria</taxon>
        <taxon>Bacillati</taxon>
        <taxon>Actinomycetota</taxon>
        <taxon>Actinomycetes</taxon>
        <taxon>Micrococcales</taxon>
        <taxon>Micrococcaceae</taxon>
        <taxon>Sinomonas</taxon>
    </lineage>
</organism>
<accession>A0ABU5TCR6</accession>
<evidence type="ECO:0000259" key="2">
    <source>
        <dbReference type="Pfam" id="PF13556"/>
    </source>
</evidence>
<keyword evidence="4" id="KW-1185">Reference proteome</keyword>
<evidence type="ECO:0000313" key="4">
    <source>
        <dbReference type="Proteomes" id="UP001304769"/>
    </source>
</evidence>